<dbReference type="SUPFAM" id="SSF54768">
    <property type="entry name" value="dsRNA-binding domain-like"/>
    <property type="match status" value="1"/>
</dbReference>
<comment type="caution">
    <text evidence="7">The sequence shown here is derived from an EMBL/GenBank/DDBJ whole genome shotgun (WGS) entry which is preliminary data.</text>
</comment>
<evidence type="ECO:0000256" key="3">
    <source>
        <dbReference type="ARBA" id="ARBA00022884"/>
    </source>
</evidence>
<feature type="domain" description="S5 DRBM" evidence="6">
    <location>
        <begin position="10"/>
        <end position="73"/>
    </location>
</feature>
<evidence type="ECO:0000256" key="4">
    <source>
        <dbReference type="ARBA" id="ARBA00022980"/>
    </source>
</evidence>
<dbReference type="SUPFAM" id="SSF54211">
    <property type="entry name" value="Ribosomal protein S5 domain 2-like"/>
    <property type="match status" value="1"/>
</dbReference>
<protein>
    <recommendedName>
        <fullName evidence="6">S5 DRBM domain-containing protein</fullName>
    </recommendedName>
</protein>
<keyword evidence="2" id="KW-0699">rRNA-binding</keyword>
<dbReference type="EMBL" id="BARS01035224">
    <property type="protein sequence ID" value="GAG16217.1"/>
    <property type="molecule type" value="Genomic_DNA"/>
</dbReference>
<dbReference type="FunFam" id="3.30.230.10:FF:000002">
    <property type="entry name" value="30S ribosomal protein S5"/>
    <property type="match status" value="1"/>
</dbReference>
<dbReference type="GO" id="GO:0005737">
    <property type="term" value="C:cytoplasm"/>
    <property type="evidence" value="ECO:0007669"/>
    <property type="project" value="UniProtKB-ARBA"/>
</dbReference>
<dbReference type="Gene3D" id="3.30.160.20">
    <property type="match status" value="1"/>
</dbReference>
<dbReference type="Gene3D" id="3.30.230.10">
    <property type="match status" value="1"/>
</dbReference>
<dbReference type="PANTHER" id="PTHR48277">
    <property type="entry name" value="MITOCHONDRIAL RIBOSOMAL PROTEIN S5"/>
    <property type="match status" value="1"/>
</dbReference>
<evidence type="ECO:0000313" key="7">
    <source>
        <dbReference type="EMBL" id="GAG16217.1"/>
    </source>
</evidence>
<reference evidence="7" key="1">
    <citation type="journal article" date="2014" name="Front. Microbiol.">
        <title>High frequency of phylogenetically diverse reductive dehalogenase-homologous genes in deep subseafloor sedimentary metagenomes.</title>
        <authorList>
            <person name="Kawai M."/>
            <person name="Futagami T."/>
            <person name="Toyoda A."/>
            <person name="Takaki Y."/>
            <person name="Nishi S."/>
            <person name="Hori S."/>
            <person name="Arai W."/>
            <person name="Tsubouchi T."/>
            <person name="Morono Y."/>
            <person name="Uchiyama I."/>
            <person name="Ito T."/>
            <person name="Fujiyama A."/>
            <person name="Inagaki F."/>
            <person name="Takami H."/>
        </authorList>
    </citation>
    <scope>NUCLEOTIDE SEQUENCE</scope>
    <source>
        <strain evidence="7">Expedition CK06-06</strain>
    </source>
</reference>
<dbReference type="InterPro" id="IPR013810">
    <property type="entry name" value="Ribosomal_uS5_N"/>
</dbReference>
<dbReference type="GO" id="GO:0003735">
    <property type="term" value="F:structural constituent of ribosome"/>
    <property type="evidence" value="ECO:0007669"/>
    <property type="project" value="InterPro"/>
</dbReference>
<sequence>MRRRRQEDDLEERVVRVDRTRKTVAGGRISSARVVCAVGDSKGNVGVGVGKARDVPGAIEKGVKAAKKAMIRVPLDGYTVPHTVQGKMGGAVILLRPASRGTGIIAGGAVRQIIEISGIRDILTKSLGSGNVFNRAMACFNALQNLYDPHEIAARREKTVEELVGRTIEDPYKLAELKAA</sequence>
<dbReference type="NCBIfam" id="TIGR01021">
    <property type="entry name" value="rpsE_bact"/>
    <property type="match status" value="1"/>
</dbReference>
<dbReference type="AlphaFoldDB" id="X0VYP0"/>
<dbReference type="HAMAP" id="MF_01307_B">
    <property type="entry name" value="Ribosomal_uS5_B"/>
    <property type="match status" value="1"/>
</dbReference>
<organism evidence="7">
    <name type="scientific">marine sediment metagenome</name>
    <dbReference type="NCBI Taxonomy" id="412755"/>
    <lineage>
        <taxon>unclassified sequences</taxon>
        <taxon>metagenomes</taxon>
        <taxon>ecological metagenomes</taxon>
    </lineage>
</organism>
<dbReference type="GO" id="GO:0019843">
    <property type="term" value="F:rRNA binding"/>
    <property type="evidence" value="ECO:0007669"/>
    <property type="project" value="UniProtKB-KW"/>
</dbReference>
<dbReference type="Pfam" id="PF00333">
    <property type="entry name" value="Ribosomal_S5"/>
    <property type="match status" value="1"/>
</dbReference>
<keyword evidence="4" id="KW-0689">Ribosomal protein</keyword>
<keyword evidence="3" id="KW-0694">RNA-binding</keyword>
<dbReference type="InterPro" id="IPR000851">
    <property type="entry name" value="Ribosomal_uS5"/>
</dbReference>
<accession>X0VYP0</accession>
<proteinExistence type="inferred from homology"/>
<evidence type="ECO:0000259" key="6">
    <source>
        <dbReference type="PROSITE" id="PS50881"/>
    </source>
</evidence>
<dbReference type="InterPro" id="IPR005712">
    <property type="entry name" value="Ribosomal_uS5_bac-type"/>
</dbReference>
<keyword evidence="5" id="KW-0687">Ribonucleoprotein</keyword>
<evidence type="ECO:0000256" key="2">
    <source>
        <dbReference type="ARBA" id="ARBA00022730"/>
    </source>
</evidence>
<evidence type="ECO:0000256" key="5">
    <source>
        <dbReference type="ARBA" id="ARBA00023274"/>
    </source>
</evidence>
<name>X0VYP0_9ZZZZ</name>
<dbReference type="Pfam" id="PF03719">
    <property type="entry name" value="Ribosomal_S5_C"/>
    <property type="match status" value="1"/>
</dbReference>
<dbReference type="InterPro" id="IPR005324">
    <property type="entry name" value="Ribosomal_uS5_C"/>
</dbReference>
<dbReference type="PROSITE" id="PS50881">
    <property type="entry name" value="S5_DSRBD"/>
    <property type="match status" value="1"/>
</dbReference>
<dbReference type="InterPro" id="IPR020568">
    <property type="entry name" value="Ribosomal_Su5_D2-typ_SF"/>
</dbReference>
<comment type="similarity">
    <text evidence="1">Belongs to the universal ribosomal protein uS5 family.</text>
</comment>
<evidence type="ECO:0000256" key="1">
    <source>
        <dbReference type="ARBA" id="ARBA00008945"/>
    </source>
</evidence>
<dbReference type="GO" id="GO:0006412">
    <property type="term" value="P:translation"/>
    <property type="evidence" value="ECO:0007669"/>
    <property type="project" value="InterPro"/>
</dbReference>
<gene>
    <name evidence="7" type="ORF">S01H1_54301</name>
</gene>
<dbReference type="InterPro" id="IPR014721">
    <property type="entry name" value="Ribsml_uS5_D2-typ_fold_subgr"/>
</dbReference>
<feature type="non-terminal residue" evidence="7">
    <location>
        <position position="180"/>
    </location>
</feature>
<dbReference type="PANTHER" id="PTHR48277:SF1">
    <property type="entry name" value="MITOCHONDRIAL RIBOSOMAL PROTEIN S5"/>
    <property type="match status" value="1"/>
</dbReference>
<dbReference type="GO" id="GO:0015935">
    <property type="term" value="C:small ribosomal subunit"/>
    <property type="evidence" value="ECO:0007669"/>
    <property type="project" value="InterPro"/>
</dbReference>